<dbReference type="InterPro" id="IPR029045">
    <property type="entry name" value="ClpP/crotonase-like_dom_sf"/>
</dbReference>
<dbReference type="EMBL" id="BAAATZ010000025">
    <property type="protein sequence ID" value="GAA2733422.1"/>
    <property type="molecule type" value="Genomic_DNA"/>
</dbReference>
<evidence type="ECO:0000313" key="2">
    <source>
        <dbReference type="EMBL" id="GAA2733422.1"/>
    </source>
</evidence>
<proteinExistence type="inferred from homology"/>
<dbReference type="InterPro" id="IPR001753">
    <property type="entry name" value="Enoyl-CoA_hydra/iso"/>
</dbReference>
<dbReference type="Pfam" id="PF00378">
    <property type="entry name" value="ECH_1"/>
    <property type="match status" value="1"/>
</dbReference>
<organism evidence="2 3">
    <name type="scientific">Actinocorallia aurantiaca</name>
    <dbReference type="NCBI Taxonomy" id="46204"/>
    <lineage>
        <taxon>Bacteria</taxon>
        <taxon>Bacillati</taxon>
        <taxon>Actinomycetota</taxon>
        <taxon>Actinomycetes</taxon>
        <taxon>Streptosporangiales</taxon>
        <taxon>Thermomonosporaceae</taxon>
        <taxon>Actinocorallia</taxon>
    </lineage>
</organism>
<dbReference type="Proteomes" id="UP001501842">
    <property type="component" value="Unassembled WGS sequence"/>
</dbReference>
<dbReference type="CDD" id="cd06558">
    <property type="entry name" value="crotonase-like"/>
    <property type="match status" value="1"/>
</dbReference>
<protein>
    <submittedName>
        <fullName evidence="2">Enoyl-CoA hydratase</fullName>
    </submittedName>
</protein>
<dbReference type="Gene3D" id="3.90.226.10">
    <property type="entry name" value="2-enoyl-CoA Hydratase, Chain A, domain 1"/>
    <property type="match status" value="1"/>
</dbReference>
<sequence>MAEVTLNRPSRGNAVDTEMLQLLVTSVKDVANDPECAVVVIRSAGDHFCSGWDTAGFAELGRRSAEELAAELCDVHRLLEELWAVPAVTVAGVQGMAAGFGLGLLAHVHVAVAAADARFALPEVRHGIAPAGVLVDLARALPAKAVLDLTLTGEPVTAERARELGLVSRVVGPDALGAEVERLAGVIAGHPVSGVTRALESYRRITAAPSGGALEAAAASAAFSVKQAMAARRPEGNTK</sequence>
<reference evidence="2 3" key="1">
    <citation type="journal article" date="2019" name="Int. J. Syst. Evol. Microbiol.">
        <title>The Global Catalogue of Microorganisms (GCM) 10K type strain sequencing project: providing services to taxonomists for standard genome sequencing and annotation.</title>
        <authorList>
            <consortium name="The Broad Institute Genomics Platform"/>
            <consortium name="The Broad Institute Genome Sequencing Center for Infectious Disease"/>
            <person name="Wu L."/>
            <person name="Ma J."/>
        </authorList>
    </citation>
    <scope>NUCLEOTIDE SEQUENCE [LARGE SCALE GENOMIC DNA]</scope>
    <source>
        <strain evidence="2 3">JCM 8201</strain>
    </source>
</reference>
<evidence type="ECO:0000313" key="3">
    <source>
        <dbReference type="Proteomes" id="UP001501842"/>
    </source>
</evidence>
<evidence type="ECO:0000256" key="1">
    <source>
        <dbReference type="ARBA" id="ARBA00005254"/>
    </source>
</evidence>
<dbReference type="PANTHER" id="PTHR42964:SF1">
    <property type="entry name" value="POLYKETIDE BIOSYNTHESIS ENOYL-COA HYDRATASE PKSH-RELATED"/>
    <property type="match status" value="1"/>
</dbReference>
<dbReference type="SUPFAM" id="SSF52096">
    <property type="entry name" value="ClpP/crotonase"/>
    <property type="match status" value="1"/>
</dbReference>
<comment type="similarity">
    <text evidence="1">Belongs to the enoyl-CoA hydratase/isomerase family.</text>
</comment>
<dbReference type="InterPro" id="IPR051683">
    <property type="entry name" value="Enoyl-CoA_Hydratase/Isomerase"/>
</dbReference>
<comment type="caution">
    <text evidence="2">The sequence shown here is derived from an EMBL/GenBank/DDBJ whole genome shotgun (WGS) entry which is preliminary data.</text>
</comment>
<gene>
    <name evidence="2" type="ORF">GCM10010439_53440</name>
</gene>
<name>A0ABN3UIB3_9ACTN</name>
<keyword evidence="3" id="KW-1185">Reference proteome</keyword>
<accession>A0ABN3UIB3</accession>
<dbReference type="PANTHER" id="PTHR42964">
    <property type="entry name" value="ENOYL-COA HYDRATASE"/>
    <property type="match status" value="1"/>
</dbReference>